<keyword evidence="6" id="KW-1185">Reference proteome</keyword>
<dbReference type="Proteomes" id="UP000009027">
    <property type="component" value="Unassembled WGS sequence"/>
</dbReference>
<comment type="function">
    <text evidence="4">S-adenosyl-L-methionine-dependent methyltransferase.</text>
</comment>
<dbReference type="InterPro" id="IPR026113">
    <property type="entry name" value="METTL2/6/8-like"/>
</dbReference>
<gene>
    <name evidence="5" type="ORF">TvY486_0042090</name>
</gene>
<evidence type="ECO:0000313" key="5">
    <source>
        <dbReference type="EMBL" id="CCD21297.1"/>
    </source>
</evidence>
<dbReference type="VEuPathDB" id="TriTrypDB:TvY486_0042090"/>
<evidence type="ECO:0000256" key="3">
    <source>
        <dbReference type="ARBA" id="ARBA00022679"/>
    </source>
</evidence>
<proteinExistence type="inferred from homology"/>
<dbReference type="Pfam" id="PF13489">
    <property type="entry name" value="Methyltransf_23"/>
    <property type="match status" value="1"/>
</dbReference>
<dbReference type="EC" id="2.1.1.-" evidence="4"/>
<dbReference type="GO" id="GO:0008173">
    <property type="term" value="F:RNA methyltransferase activity"/>
    <property type="evidence" value="ECO:0007669"/>
    <property type="project" value="UniProtKB-ARBA"/>
</dbReference>
<keyword evidence="2 4" id="KW-0489">Methyltransferase</keyword>
<dbReference type="PANTHER" id="PTHR22809">
    <property type="entry name" value="METHYLTRANSFERASE-RELATED"/>
    <property type="match status" value="1"/>
</dbReference>
<reference evidence="5 6" key="1">
    <citation type="journal article" date="2012" name="Proc. Natl. Acad. Sci. U.S.A.">
        <title>Antigenic diversity is generated by distinct evolutionary mechanisms in African trypanosome species.</title>
        <authorList>
            <person name="Jackson A.P."/>
            <person name="Berry A."/>
            <person name="Aslett M."/>
            <person name="Allison H.C."/>
            <person name="Burton P."/>
            <person name="Vavrova-Anderson J."/>
            <person name="Brown R."/>
            <person name="Browne H."/>
            <person name="Corton N."/>
            <person name="Hauser H."/>
            <person name="Gamble J."/>
            <person name="Gilderthorp R."/>
            <person name="Marcello L."/>
            <person name="McQuillan J."/>
            <person name="Otto T.D."/>
            <person name="Quail M.A."/>
            <person name="Sanders M.J."/>
            <person name="van Tonder A."/>
            <person name="Ginger M.L."/>
            <person name="Field M.C."/>
            <person name="Barry J.D."/>
            <person name="Hertz-Fowler C."/>
            <person name="Berriman M."/>
        </authorList>
    </citation>
    <scope>NUCLEOTIDE SEQUENCE</scope>
    <source>
        <strain evidence="5 6">Y486</strain>
    </source>
</reference>
<dbReference type="Gene3D" id="3.40.50.150">
    <property type="entry name" value="Vaccinia Virus protein VP39"/>
    <property type="match status" value="1"/>
</dbReference>
<comment type="similarity">
    <text evidence="1 4">Belongs to the methyltransferase superfamily. METL family.</text>
</comment>
<evidence type="ECO:0000313" key="6">
    <source>
        <dbReference type="Proteomes" id="UP000009027"/>
    </source>
</evidence>
<dbReference type="GO" id="GO:0032259">
    <property type="term" value="P:methylation"/>
    <property type="evidence" value="ECO:0007669"/>
    <property type="project" value="UniProtKB-KW"/>
</dbReference>
<evidence type="ECO:0000256" key="4">
    <source>
        <dbReference type="PIRNR" id="PIRNR037755"/>
    </source>
</evidence>
<accession>F9WUP8</accession>
<dbReference type="InterPro" id="IPR029063">
    <property type="entry name" value="SAM-dependent_MTases_sf"/>
</dbReference>
<dbReference type="SUPFAM" id="SSF53335">
    <property type="entry name" value="S-adenosyl-L-methionine-dependent methyltransferases"/>
    <property type="match status" value="1"/>
</dbReference>
<dbReference type="AlphaFoldDB" id="F9WUP8"/>
<organism evidence="5 6">
    <name type="scientific">Trypanosoma vivax (strain Y486)</name>
    <dbReference type="NCBI Taxonomy" id="1055687"/>
    <lineage>
        <taxon>Eukaryota</taxon>
        <taxon>Discoba</taxon>
        <taxon>Euglenozoa</taxon>
        <taxon>Kinetoplastea</taxon>
        <taxon>Metakinetoplastina</taxon>
        <taxon>Trypanosomatida</taxon>
        <taxon>Trypanosomatidae</taxon>
        <taxon>Trypanosoma</taxon>
        <taxon>Duttonella</taxon>
    </lineage>
</organism>
<dbReference type="PANTHER" id="PTHR22809:SF14">
    <property type="entry name" value="TRNA N(3)-METHYLCYTIDINE METHYLTRANSFERASE"/>
    <property type="match status" value="1"/>
</dbReference>
<evidence type="ECO:0000256" key="2">
    <source>
        <dbReference type="ARBA" id="ARBA00022603"/>
    </source>
</evidence>
<sequence length="344" mass="39447">MISRPEEVKKTPRTRGGGVFMNLSEIRLHTNDFSWDNKMSELSNSEKTLVEEYIKQCEDSLESMISNKGDIFLSSHTYKGFSWDSHYQVNKHHFPLKNYILLAFPMLRTICSRPAADKCYVIECGCGTGSTLLPIIRQFKNNIHFIAFDISESAISALLEHPIAKECGERNQLTAFQFDISGSHKFTLDEPERSRRRIEVLRLKNSIMEKVPACSSVDAVLLVFVLSSLPSIQSMLYALKEINSILKDDGILLFRDYAVPDNSLLRFTGRNNPKFNAYSFCKGDGTLQMFYELNFAKKLFALAGFVEIEGHELEYHCNRIVNRKNHKRMDKIFLNGTFRPARNS</sequence>
<dbReference type="PIRSF" id="PIRSF037755">
    <property type="entry name" value="Mettl2_prd"/>
    <property type="match status" value="1"/>
</dbReference>
<dbReference type="CDD" id="cd02440">
    <property type="entry name" value="AdoMet_MTases"/>
    <property type="match status" value="1"/>
</dbReference>
<dbReference type="EMBL" id="CAEX01007410">
    <property type="protein sequence ID" value="CCD21297.1"/>
    <property type="molecule type" value="Genomic_DNA"/>
</dbReference>
<dbReference type="GO" id="GO:0008757">
    <property type="term" value="F:S-adenosylmethionine-dependent methyltransferase activity"/>
    <property type="evidence" value="ECO:0007669"/>
    <property type="project" value="UniProtKB-ARBA"/>
</dbReference>
<name>F9WUP8_TRYVY</name>
<evidence type="ECO:0000256" key="1">
    <source>
        <dbReference type="ARBA" id="ARBA00009725"/>
    </source>
</evidence>
<keyword evidence="3 4" id="KW-0808">Transferase</keyword>
<protein>
    <recommendedName>
        <fullName evidence="4">tRNA N(3)-methylcytidine methyltransferase</fullName>
        <ecNumber evidence="4">2.1.1.-</ecNumber>
    </recommendedName>
</protein>